<dbReference type="Pfam" id="PF21814">
    <property type="entry name" value="DUF6883"/>
    <property type="match status" value="1"/>
</dbReference>
<dbReference type="Proteomes" id="UP000055136">
    <property type="component" value="Chromosome"/>
</dbReference>
<dbReference type="KEGG" id="tee:Tel_10880"/>
<proteinExistence type="predicted"/>
<evidence type="ECO:0000259" key="2">
    <source>
        <dbReference type="Pfam" id="PF21814"/>
    </source>
</evidence>
<sequence>MAVDSPETLPVAFLFVVPHEPVKKGEWLDEAFLRALKVADPDGTVETRVYRGGVLLARLSYKTAVVKGEPARRRKPDGPVTSKTSHTERSDRGLYATLVRDFVESCLERWHTVDRETFWENVGHHSLDATFVPAVAPDIAERMDKELRSHPLYIGAVSPDLGNPLHRYLFIEVMFKDAFLRGGRVYIRGGIPGTGNLSFIGADTFSSGGLGVVPYDQFDAVAPPLVLPTTLSARGLVSEMRMERRMALDVHQQVMRDLSYSPSLSNLERDFEWDLAQLPDAPDEVNVQATKITDYLLNPDHKDNNGKAKFFAEHLGITKSDSTYLHGQLVDALGHVTYENVRIDDYGVRFTANLPVTGKNGETATIETGWIVRPGERASFVTAYPGEKDAALEEQARPPPLVSDSLKGDERWQALYDLAHAAGLEAMSAFVPKPLVVENQVYMEGDRGGAIVVIEDGRTSLARWLRKNGRGHRHYKSGYAISAERIGQSAETAKTYADAFARVLRRNGIGCRPEIYYT</sequence>
<protein>
    <recommendedName>
        <fullName evidence="2">DUF6883 domain-containing protein</fullName>
    </recommendedName>
</protein>
<accession>A0A0S2TEM9</accession>
<feature type="region of interest" description="Disordered" evidence="1">
    <location>
        <begin position="67"/>
        <end position="88"/>
    </location>
</feature>
<dbReference type="STRING" id="1748243.Tel_10880"/>
<gene>
    <name evidence="3" type="ORF">Tel_10880</name>
</gene>
<keyword evidence="4" id="KW-1185">Reference proteome</keyword>
<evidence type="ECO:0000256" key="1">
    <source>
        <dbReference type="SAM" id="MobiDB-lite"/>
    </source>
</evidence>
<feature type="domain" description="DUF6883" evidence="2">
    <location>
        <begin position="278"/>
        <end position="386"/>
    </location>
</feature>
<dbReference type="InterPro" id="IPR049250">
    <property type="entry name" value="DUF6883"/>
</dbReference>
<organism evidence="3 4">
    <name type="scientific">Candidatus Tenderia electrophaga</name>
    <dbReference type="NCBI Taxonomy" id="1748243"/>
    <lineage>
        <taxon>Bacteria</taxon>
        <taxon>Pseudomonadati</taxon>
        <taxon>Pseudomonadota</taxon>
        <taxon>Gammaproteobacteria</taxon>
        <taxon>Candidatus Tenderiales</taxon>
        <taxon>Candidatus Tenderiaceae</taxon>
        <taxon>Candidatus Tenderia</taxon>
    </lineage>
</organism>
<evidence type="ECO:0000313" key="3">
    <source>
        <dbReference type="EMBL" id="ALP53594.1"/>
    </source>
</evidence>
<evidence type="ECO:0000313" key="4">
    <source>
        <dbReference type="Proteomes" id="UP000055136"/>
    </source>
</evidence>
<reference evidence="3" key="1">
    <citation type="submission" date="2015-10" db="EMBL/GenBank/DDBJ databases">
        <title>Description of Candidatus Tenderia electrophaga gen. nov, sp. nov., an Uncultivated Electroautotroph from a Biocathode Enrichment.</title>
        <authorList>
            <person name="Eddie B.J."/>
            <person name="Malanoski A.P."/>
            <person name="Wang Z."/>
            <person name="Hall R.J."/>
            <person name="Oh S.D."/>
            <person name="Heiner C."/>
            <person name="Lin B."/>
            <person name="Strycharz-Glaven S.M."/>
        </authorList>
    </citation>
    <scope>NUCLEOTIDE SEQUENCE [LARGE SCALE GENOMIC DNA]</scope>
    <source>
        <strain evidence="3">NRL1</strain>
    </source>
</reference>
<name>A0A0S2TEM9_9GAMM</name>
<dbReference type="AlphaFoldDB" id="A0A0S2TEM9"/>
<dbReference type="EMBL" id="CP013099">
    <property type="protein sequence ID" value="ALP53594.1"/>
    <property type="molecule type" value="Genomic_DNA"/>
</dbReference>